<accession>A0AAX4Q5H2</accession>
<protein>
    <submittedName>
        <fullName evidence="1">Uncharacterized protein</fullName>
    </submittedName>
</protein>
<organism evidence="1 2">
    <name type="scientific">Enterobacter phage KKP_3711</name>
    <dbReference type="NCBI Taxonomy" id="3109398"/>
    <lineage>
        <taxon>Viruses</taxon>
        <taxon>Duplodnaviria</taxon>
        <taxon>Heunggongvirae</taxon>
        <taxon>Uroviricota</taxon>
        <taxon>Caudoviricetes</taxon>
        <taxon>Demerecviridae</taxon>
        <taxon>Markadamsvirinae</taxon>
    </lineage>
</organism>
<dbReference type="EMBL" id="PP579741">
    <property type="protein sequence ID" value="XAG95837.1"/>
    <property type="molecule type" value="Genomic_DNA"/>
</dbReference>
<proteinExistence type="predicted"/>
<gene>
    <name evidence="1" type="ORF">U7154_000070</name>
</gene>
<evidence type="ECO:0000313" key="2">
    <source>
        <dbReference type="Proteomes" id="UP001437386"/>
    </source>
</evidence>
<name>A0AAX4Q5H2_9CAUD</name>
<sequence>MKSITWALSMMILGHKVRNQYFTSNEYLHMVDGVITSEDGYNFETWFRNIRKGEEWKLTGWSIHNE</sequence>
<dbReference type="Proteomes" id="UP001437386">
    <property type="component" value="Segment"/>
</dbReference>
<keyword evidence="2" id="KW-1185">Reference proteome</keyword>
<evidence type="ECO:0000313" key="1">
    <source>
        <dbReference type="EMBL" id="XAG95837.1"/>
    </source>
</evidence>
<reference evidence="1 2" key="1">
    <citation type="submission" date="2024-04" db="EMBL/GenBank/DDBJ databases">
        <authorList>
            <person name="Wojcicki M."/>
            <person name="Srednicka P."/>
            <person name="Shymialevich D."/>
            <person name="Sokolowska B."/>
        </authorList>
    </citation>
    <scope>NUCLEOTIDE SEQUENCE [LARGE SCALE GENOMIC DNA]</scope>
</reference>